<dbReference type="PANTHER" id="PTHR33223:SF3">
    <property type="match status" value="1"/>
</dbReference>
<dbReference type="KEGG" id="vra:106770410"/>
<evidence type="ECO:0000256" key="1">
    <source>
        <dbReference type="SAM" id="MobiDB-lite"/>
    </source>
</evidence>
<dbReference type="RefSeq" id="XP_014511708.1">
    <property type="nucleotide sequence ID" value="XM_014656222.1"/>
</dbReference>
<evidence type="ECO:0000259" key="2">
    <source>
        <dbReference type="Pfam" id="PF03732"/>
    </source>
</evidence>
<gene>
    <name evidence="4" type="primary">LOC106770410</name>
</gene>
<feature type="region of interest" description="Disordered" evidence="1">
    <location>
        <begin position="1"/>
        <end position="38"/>
    </location>
</feature>
<reference evidence="4" key="2">
    <citation type="submission" date="2025-08" db="UniProtKB">
        <authorList>
            <consortium name="RefSeq"/>
        </authorList>
    </citation>
    <scope>IDENTIFICATION</scope>
    <source>
        <tissue evidence="4">Leaf</tissue>
    </source>
</reference>
<organism evidence="3 4">
    <name type="scientific">Vigna radiata var. radiata</name>
    <name type="common">Mung bean</name>
    <name type="synonym">Phaseolus aureus</name>
    <dbReference type="NCBI Taxonomy" id="3916"/>
    <lineage>
        <taxon>Eukaryota</taxon>
        <taxon>Viridiplantae</taxon>
        <taxon>Streptophyta</taxon>
        <taxon>Embryophyta</taxon>
        <taxon>Tracheophyta</taxon>
        <taxon>Spermatophyta</taxon>
        <taxon>Magnoliopsida</taxon>
        <taxon>eudicotyledons</taxon>
        <taxon>Gunneridae</taxon>
        <taxon>Pentapetalae</taxon>
        <taxon>rosids</taxon>
        <taxon>fabids</taxon>
        <taxon>Fabales</taxon>
        <taxon>Fabaceae</taxon>
        <taxon>Papilionoideae</taxon>
        <taxon>50 kb inversion clade</taxon>
        <taxon>NPAAA clade</taxon>
        <taxon>indigoferoid/millettioid clade</taxon>
        <taxon>Phaseoleae</taxon>
        <taxon>Vigna</taxon>
    </lineage>
</organism>
<name>A0A1S3V035_VIGRR</name>
<sequence>MTRANHSPLLNMDPEIGRTKKGIKKERRQREYEAAGSFQPSIECLSDTSETEDMAAEQRERTLKELANQEIGFQPLCIQVPHIQGAPNFDLRSGFIQLLPRFHGTAGEDPHKHIMEFTVVCSTMKPLDVPEEIVKMKAFPFSLQDAAKEWLFSQNVPIASWGEMKRKFLERFFPASRTAAVRKDISGIRQLPGENLFEFWERFKRLCSTCPNHQISEQLLLQYFYEGLLPQERNMIDAASGGTLMDKTPSTARNLIANMAEYYQQTYTRGGSSKGVHEMQLNAITDSARTNMFTGDNLLLGNKIMELIELMRQMVVGGQVDTVRKHCGLCASDQHFTDQCAQLQDNFGAESVAAAYQGQQNNFRQTHQPWQTQNQHQHYNQGSNSQNQGWRNWINPRYEPPPYNQQVGQQTNGLMQSMNHYTQQYRQNQSQMQPKMDPNLEATIQDLKMQIGQLAHAVNELVNQKVGGIPAQPVVNQKGPPSKT</sequence>
<dbReference type="InterPro" id="IPR005162">
    <property type="entry name" value="Retrotrans_gag_dom"/>
</dbReference>
<dbReference type="PANTHER" id="PTHR33223">
    <property type="entry name" value="CCHC-TYPE DOMAIN-CONTAINING PROTEIN"/>
    <property type="match status" value="1"/>
</dbReference>
<evidence type="ECO:0000313" key="4">
    <source>
        <dbReference type="RefSeq" id="XP_014511708.1"/>
    </source>
</evidence>
<evidence type="ECO:0000313" key="3">
    <source>
        <dbReference type="Proteomes" id="UP000087766"/>
    </source>
</evidence>
<dbReference type="Proteomes" id="UP000087766">
    <property type="component" value="Chromosome 8"/>
</dbReference>
<protein>
    <submittedName>
        <fullName evidence="4">Uncharacterized protein LOC106770410</fullName>
    </submittedName>
</protein>
<dbReference type="AlphaFoldDB" id="A0A1S3V035"/>
<proteinExistence type="predicted"/>
<keyword evidence="3" id="KW-1185">Reference proteome</keyword>
<reference evidence="3" key="1">
    <citation type="journal article" date="2014" name="Nat. Commun.">
        <title>Genome sequence of mungbean and insights into evolution within Vigna species.</title>
        <authorList>
            <person name="Kang Y.J."/>
            <person name="Kim S.K."/>
            <person name="Kim M.Y."/>
            <person name="Lestari P."/>
            <person name="Kim K.H."/>
            <person name="Ha B.K."/>
            <person name="Jun T.H."/>
            <person name="Hwang W.J."/>
            <person name="Lee T."/>
            <person name="Lee J."/>
            <person name="Shim S."/>
            <person name="Yoon M.Y."/>
            <person name="Jang Y.E."/>
            <person name="Han K.S."/>
            <person name="Taeprayoon P."/>
            <person name="Yoon N."/>
            <person name="Somta P."/>
            <person name="Tanya P."/>
            <person name="Kim K.S."/>
            <person name="Gwag J.G."/>
            <person name="Moon J.K."/>
            <person name="Lee Y.H."/>
            <person name="Park B.S."/>
            <person name="Bombarely A."/>
            <person name="Doyle J.J."/>
            <person name="Jackson S.A."/>
            <person name="Schafleitner R."/>
            <person name="Srinives P."/>
            <person name="Varshney R.K."/>
            <person name="Lee S.H."/>
        </authorList>
    </citation>
    <scope>NUCLEOTIDE SEQUENCE [LARGE SCALE GENOMIC DNA]</scope>
    <source>
        <strain evidence="3">cv. VC1973A</strain>
    </source>
</reference>
<feature type="compositionally biased region" description="Polar residues" evidence="1">
    <location>
        <begin position="371"/>
        <end position="390"/>
    </location>
</feature>
<feature type="domain" description="Retrotransposon gag" evidence="2">
    <location>
        <begin position="138"/>
        <end position="229"/>
    </location>
</feature>
<dbReference type="OrthoDB" id="1689420at2759"/>
<dbReference type="GeneID" id="106770410"/>
<feature type="region of interest" description="Disordered" evidence="1">
    <location>
        <begin position="371"/>
        <end position="399"/>
    </location>
</feature>
<dbReference type="Pfam" id="PF03732">
    <property type="entry name" value="Retrotrans_gag"/>
    <property type="match status" value="1"/>
</dbReference>
<accession>A0A1S3V035</accession>